<keyword evidence="4" id="KW-1185">Reference proteome</keyword>
<evidence type="ECO:0000313" key="4">
    <source>
        <dbReference type="Proteomes" id="UP000027195"/>
    </source>
</evidence>
<dbReference type="EMBL" id="KL198017">
    <property type="protein sequence ID" value="KDQ20860.1"/>
    <property type="molecule type" value="Genomic_DNA"/>
</dbReference>
<feature type="region of interest" description="Disordered" evidence="1">
    <location>
        <begin position="191"/>
        <end position="224"/>
    </location>
</feature>
<organism evidence="3 4">
    <name type="scientific">Botryobasidium botryosum (strain FD-172 SS1)</name>
    <dbReference type="NCBI Taxonomy" id="930990"/>
    <lineage>
        <taxon>Eukaryota</taxon>
        <taxon>Fungi</taxon>
        <taxon>Dikarya</taxon>
        <taxon>Basidiomycota</taxon>
        <taxon>Agaricomycotina</taxon>
        <taxon>Agaricomycetes</taxon>
        <taxon>Cantharellales</taxon>
        <taxon>Botryobasidiaceae</taxon>
        <taxon>Botryobasidium</taxon>
    </lineage>
</organism>
<evidence type="ECO:0000256" key="2">
    <source>
        <dbReference type="SAM" id="Phobius"/>
    </source>
</evidence>
<evidence type="ECO:0000313" key="3">
    <source>
        <dbReference type="EMBL" id="KDQ20860.1"/>
    </source>
</evidence>
<accession>A0A067N1Q8</accession>
<proteinExistence type="predicted"/>
<protein>
    <submittedName>
        <fullName evidence="3">Uncharacterized protein</fullName>
    </submittedName>
</protein>
<sequence length="224" mass="24003">MLDIRRHLLLVFCQEHLSEGTWPSRSLTETGAKASIFLILIYGAMGLWGYKAHGVMTLIISPAYFITTFMRHSKLLPALALSCVFPLGLCQWGSSSCVPGTTILEATTCSPGCVRPSTVITVTTTLSSPPNTLCPEPTPSKRAVAARAPANLEQRFTCEQDRTITTTQTYPCSICTSATTTNTVTATIISAGPCHPHPSPTTKPITTSTAKPTPPKPTPTPTHY</sequence>
<keyword evidence="2" id="KW-1133">Transmembrane helix</keyword>
<dbReference type="HOGENOM" id="CLU_1234816_0_0_1"/>
<name>A0A067N1Q8_BOTB1</name>
<feature type="compositionally biased region" description="Low complexity" evidence="1">
    <location>
        <begin position="202"/>
        <end position="211"/>
    </location>
</feature>
<keyword evidence="2" id="KW-0812">Transmembrane</keyword>
<dbReference type="AlphaFoldDB" id="A0A067N1Q8"/>
<feature type="transmembrane region" description="Helical" evidence="2">
    <location>
        <begin position="32"/>
        <end position="50"/>
    </location>
</feature>
<reference evidence="4" key="1">
    <citation type="journal article" date="2014" name="Proc. Natl. Acad. Sci. U.S.A.">
        <title>Extensive sampling of basidiomycete genomes demonstrates inadequacy of the white-rot/brown-rot paradigm for wood decay fungi.</title>
        <authorList>
            <person name="Riley R."/>
            <person name="Salamov A.A."/>
            <person name="Brown D.W."/>
            <person name="Nagy L.G."/>
            <person name="Floudas D."/>
            <person name="Held B.W."/>
            <person name="Levasseur A."/>
            <person name="Lombard V."/>
            <person name="Morin E."/>
            <person name="Otillar R."/>
            <person name="Lindquist E.A."/>
            <person name="Sun H."/>
            <person name="LaButti K.M."/>
            <person name="Schmutz J."/>
            <person name="Jabbour D."/>
            <person name="Luo H."/>
            <person name="Baker S.E."/>
            <person name="Pisabarro A.G."/>
            <person name="Walton J.D."/>
            <person name="Blanchette R.A."/>
            <person name="Henrissat B."/>
            <person name="Martin F."/>
            <person name="Cullen D."/>
            <person name="Hibbett D.S."/>
            <person name="Grigoriev I.V."/>
        </authorList>
    </citation>
    <scope>NUCLEOTIDE SEQUENCE [LARGE SCALE GENOMIC DNA]</scope>
    <source>
        <strain evidence="4">FD-172 SS1</strain>
    </source>
</reference>
<feature type="compositionally biased region" description="Pro residues" evidence="1">
    <location>
        <begin position="212"/>
        <end position="224"/>
    </location>
</feature>
<evidence type="ECO:0000256" key="1">
    <source>
        <dbReference type="SAM" id="MobiDB-lite"/>
    </source>
</evidence>
<dbReference type="Proteomes" id="UP000027195">
    <property type="component" value="Unassembled WGS sequence"/>
</dbReference>
<dbReference type="InParanoid" id="A0A067N1Q8"/>
<gene>
    <name evidence="3" type="ORF">BOTBODRAFT_320920</name>
</gene>
<keyword evidence="2" id="KW-0472">Membrane</keyword>